<comment type="caution">
    <text evidence="1">The sequence shown here is derived from an EMBL/GenBank/DDBJ whole genome shotgun (WGS) entry which is preliminary data.</text>
</comment>
<dbReference type="AlphaFoldDB" id="A0A645FHE1"/>
<protein>
    <submittedName>
        <fullName evidence="1">Uncharacterized protein</fullName>
    </submittedName>
</protein>
<sequence>MYITRVGTSVRDNTYEAIMANTTAWASGTNSDRATPVRKNIGTNTMQMQRVETKAGAAISAAPSRMA</sequence>
<gene>
    <name evidence="1" type="ORF">SDC9_161117</name>
</gene>
<evidence type="ECO:0000313" key="1">
    <source>
        <dbReference type="EMBL" id="MPN13791.1"/>
    </source>
</evidence>
<organism evidence="1">
    <name type="scientific">bioreactor metagenome</name>
    <dbReference type="NCBI Taxonomy" id="1076179"/>
    <lineage>
        <taxon>unclassified sequences</taxon>
        <taxon>metagenomes</taxon>
        <taxon>ecological metagenomes</taxon>
    </lineage>
</organism>
<reference evidence="1" key="1">
    <citation type="submission" date="2019-08" db="EMBL/GenBank/DDBJ databases">
        <authorList>
            <person name="Kucharzyk K."/>
            <person name="Murdoch R.W."/>
            <person name="Higgins S."/>
            <person name="Loffler F."/>
        </authorList>
    </citation>
    <scope>NUCLEOTIDE SEQUENCE</scope>
</reference>
<accession>A0A645FHE1</accession>
<proteinExistence type="predicted"/>
<name>A0A645FHE1_9ZZZZ</name>
<dbReference type="EMBL" id="VSSQ01060337">
    <property type="protein sequence ID" value="MPN13791.1"/>
    <property type="molecule type" value="Genomic_DNA"/>
</dbReference>